<dbReference type="SUPFAM" id="SSF53448">
    <property type="entry name" value="Nucleotide-diphospho-sugar transferases"/>
    <property type="match status" value="1"/>
</dbReference>
<keyword evidence="4" id="KW-0328">Glycosyltransferase</keyword>
<feature type="transmembrane region" description="Helical" evidence="2">
    <location>
        <begin position="225"/>
        <end position="246"/>
    </location>
</feature>
<keyword evidence="2" id="KW-0472">Membrane</keyword>
<evidence type="ECO:0000313" key="4">
    <source>
        <dbReference type="EMBL" id="CAB3724985.1"/>
    </source>
</evidence>
<accession>A0A6S7AD93</accession>
<keyword evidence="4" id="KW-0808">Transferase</keyword>
<keyword evidence="5" id="KW-1185">Reference proteome</keyword>
<dbReference type="Pfam" id="PF00535">
    <property type="entry name" value="Glycos_transf_2"/>
    <property type="match status" value="1"/>
</dbReference>
<dbReference type="PANTHER" id="PTHR48090:SF8">
    <property type="entry name" value="GLYCOSYLTRANSFERASE CSBB-RELATED"/>
    <property type="match status" value="1"/>
</dbReference>
<evidence type="ECO:0000259" key="3">
    <source>
        <dbReference type="Pfam" id="PF00535"/>
    </source>
</evidence>
<feature type="domain" description="Glycosyltransferase 2-like" evidence="3">
    <location>
        <begin position="2"/>
        <end position="160"/>
    </location>
</feature>
<evidence type="ECO:0000256" key="1">
    <source>
        <dbReference type="SAM" id="MobiDB-lite"/>
    </source>
</evidence>
<feature type="compositionally biased region" description="Basic and acidic residues" evidence="1">
    <location>
        <begin position="329"/>
        <end position="338"/>
    </location>
</feature>
<name>A0A6S7AD93_9BURK</name>
<dbReference type="InterPro" id="IPR050256">
    <property type="entry name" value="Glycosyltransferase_2"/>
</dbReference>
<dbReference type="AlphaFoldDB" id="A0A6S7AD93"/>
<dbReference type="InterPro" id="IPR029044">
    <property type="entry name" value="Nucleotide-diphossugar_trans"/>
</dbReference>
<keyword evidence="2" id="KW-0812">Transmembrane</keyword>
<dbReference type="EC" id="2.4.-.-" evidence="4"/>
<dbReference type="GO" id="GO:0016757">
    <property type="term" value="F:glycosyltransferase activity"/>
    <property type="evidence" value="ECO:0007669"/>
    <property type="project" value="UniProtKB-KW"/>
</dbReference>
<evidence type="ECO:0000256" key="2">
    <source>
        <dbReference type="SAM" id="Phobius"/>
    </source>
</evidence>
<protein>
    <submittedName>
        <fullName evidence="4">Putative glycosyltransferase</fullName>
        <ecNumber evidence="4">2.4.-.-</ecNumber>
    </submittedName>
</protein>
<evidence type="ECO:0000313" key="5">
    <source>
        <dbReference type="Proteomes" id="UP000494214"/>
    </source>
</evidence>
<dbReference type="PANTHER" id="PTHR48090">
    <property type="entry name" value="UNDECAPRENYL-PHOSPHATE 4-DEOXY-4-FORMAMIDO-L-ARABINOSE TRANSFERASE-RELATED"/>
    <property type="match status" value="1"/>
</dbReference>
<proteinExistence type="predicted"/>
<feature type="region of interest" description="Disordered" evidence="1">
    <location>
        <begin position="318"/>
        <end position="338"/>
    </location>
</feature>
<dbReference type="GO" id="GO:0005886">
    <property type="term" value="C:plasma membrane"/>
    <property type="evidence" value="ECO:0007669"/>
    <property type="project" value="TreeGrafter"/>
</dbReference>
<dbReference type="InterPro" id="IPR001173">
    <property type="entry name" value="Glyco_trans_2-like"/>
</dbReference>
<reference evidence="4 5" key="1">
    <citation type="submission" date="2020-04" db="EMBL/GenBank/DDBJ databases">
        <authorList>
            <person name="De Canck E."/>
        </authorList>
    </citation>
    <scope>NUCLEOTIDE SEQUENCE [LARGE SCALE GENOMIC DNA]</scope>
    <source>
        <strain evidence="4 5">LMG 26690</strain>
    </source>
</reference>
<organism evidence="4 5">
    <name type="scientific">Achromobacter animicus</name>
    <dbReference type="NCBI Taxonomy" id="1389935"/>
    <lineage>
        <taxon>Bacteria</taxon>
        <taxon>Pseudomonadati</taxon>
        <taxon>Pseudomonadota</taxon>
        <taxon>Betaproteobacteria</taxon>
        <taxon>Burkholderiales</taxon>
        <taxon>Alcaligenaceae</taxon>
        <taxon>Achromobacter</taxon>
    </lineage>
</organism>
<sequence>MSIVFVVRNRSNDLEKILTDAASCIASLVSEYEIIVVDNASSDDSVSVLKTLTGERGLPNLQIYALTKEVDADTASWVGLENALGDFVAVIDPLADSVEFLPEMLEKAVSGADVVFASNQRKVAQSVAYRLSYAVFNGLYKRFNGIHLAKEAPQYRVLSKRVVNFILQHSQPAMTYRHLPATGGFARVNLNYRAEPKVAHTKRLGESVDRGMRLMVSSTRAPMRIVTSLSLFGAVANLFYSIYVLVVGLLKPDVAPGWISLSLQQSGMFFLISLVLLVLGEYILQMVSLSNEGPLYHVGQEFTSARMTRHEKLNIEEIGTTPAGASDNGSERVAKCQP</sequence>
<dbReference type="Proteomes" id="UP000494214">
    <property type="component" value="Unassembled WGS sequence"/>
</dbReference>
<gene>
    <name evidence="4" type="ORF">LMG26690_04256</name>
</gene>
<dbReference type="EMBL" id="CADIJM010000011">
    <property type="protein sequence ID" value="CAB3724985.1"/>
    <property type="molecule type" value="Genomic_DNA"/>
</dbReference>
<feature type="transmembrane region" description="Helical" evidence="2">
    <location>
        <begin position="266"/>
        <end position="284"/>
    </location>
</feature>
<dbReference type="Gene3D" id="3.90.550.10">
    <property type="entry name" value="Spore Coat Polysaccharide Biosynthesis Protein SpsA, Chain A"/>
    <property type="match status" value="1"/>
</dbReference>
<keyword evidence="2" id="KW-1133">Transmembrane helix</keyword>